<evidence type="ECO:0000313" key="2">
    <source>
        <dbReference type="Proteomes" id="UP001589795"/>
    </source>
</evidence>
<dbReference type="Proteomes" id="UP001589795">
    <property type="component" value="Unassembled WGS sequence"/>
</dbReference>
<evidence type="ECO:0000313" key="1">
    <source>
        <dbReference type="EMBL" id="MFC0202237.1"/>
    </source>
</evidence>
<comment type="caution">
    <text evidence="1">The sequence shown here is derived from an EMBL/GenBank/DDBJ whole genome shotgun (WGS) entry which is preliminary data.</text>
</comment>
<dbReference type="EMBL" id="JBHLWQ010000180">
    <property type="protein sequence ID" value="MFC0202237.1"/>
    <property type="molecule type" value="Genomic_DNA"/>
</dbReference>
<name>A0ABV6CP90_9RHOB</name>
<dbReference type="Gene3D" id="3.40.50.2000">
    <property type="entry name" value="Glycogen Phosphorylase B"/>
    <property type="match status" value="2"/>
</dbReference>
<dbReference type="GO" id="GO:0016757">
    <property type="term" value="F:glycosyltransferase activity"/>
    <property type="evidence" value="ECO:0007669"/>
    <property type="project" value="UniProtKB-KW"/>
</dbReference>
<dbReference type="InterPro" id="IPR050194">
    <property type="entry name" value="Glycosyltransferase_grp1"/>
</dbReference>
<keyword evidence="1" id="KW-0808">Transferase</keyword>
<sequence>MSAKLLSDAVPATGQTPSLKVGYVVNTYPRPSQTFIRREIRAVEAQGVKVCRFAMRRDPEPLRSDLDKAEQDATTYILDAGAGRLVRALLRAVLRHPDALRTAIRAGRAGGPGRGVLRQLIYLAEGAVLADRANAAGLQHLHAHFGTNSTDVVRYCRLLGGPGYSFTVHGPEEFDAPTALLLKQKVSESEFAVSVSAFGRSQMSRWTPFACWNRLRVVHCGIDPAHFPDPGPLPAGPGPGQPLRLVCIGRFAEQKGQMLLIEAMARATENAHLTLLGDGPLGPELRAAIAAHGLSGRVDLPGWADEAGVREALNAAHVMIMPSFAEGLPVALMEAMAAGRPAIATLIAGIPELMVDGRTGWLVPAGDVGALTDAIDAAASTSPDRLRQMGLSGRERALARHDINVEAAKLARLFRSSQQD</sequence>
<proteinExistence type="predicted"/>
<accession>A0ABV6CP90</accession>
<protein>
    <submittedName>
        <fullName evidence="1">Glycosyltransferase</fullName>
        <ecNumber evidence="1">2.4.-.-</ecNumber>
    </submittedName>
</protein>
<organism evidence="1 2">
    <name type="scientific">Paracoccus rhizosphaerae</name>
    <dbReference type="NCBI Taxonomy" id="1133347"/>
    <lineage>
        <taxon>Bacteria</taxon>
        <taxon>Pseudomonadati</taxon>
        <taxon>Pseudomonadota</taxon>
        <taxon>Alphaproteobacteria</taxon>
        <taxon>Rhodobacterales</taxon>
        <taxon>Paracoccaceae</taxon>
        <taxon>Paracoccus</taxon>
    </lineage>
</organism>
<keyword evidence="1" id="KW-0328">Glycosyltransferase</keyword>
<keyword evidence="2" id="KW-1185">Reference proteome</keyword>
<reference evidence="1 2" key="1">
    <citation type="submission" date="2024-09" db="EMBL/GenBank/DDBJ databases">
        <authorList>
            <person name="Sun Q."/>
            <person name="Mori K."/>
        </authorList>
    </citation>
    <scope>NUCLEOTIDE SEQUENCE [LARGE SCALE GENOMIC DNA]</scope>
    <source>
        <strain evidence="1 2">CCM 7904</strain>
    </source>
</reference>
<dbReference type="PANTHER" id="PTHR45947">
    <property type="entry name" value="SULFOQUINOVOSYL TRANSFERASE SQD2"/>
    <property type="match status" value="1"/>
</dbReference>
<dbReference type="PANTHER" id="PTHR45947:SF15">
    <property type="entry name" value="TEICHURONIC ACID BIOSYNTHESIS GLYCOSYLTRANSFERASE TUAC-RELATED"/>
    <property type="match status" value="1"/>
</dbReference>
<gene>
    <name evidence="1" type="ORF">ACFFIZ_18480</name>
</gene>
<dbReference type="SUPFAM" id="SSF53756">
    <property type="entry name" value="UDP-Glycosyltransferase/glycogen phosphorylase"/>
    <property type="match status" value="1"/>
</dbReference>
<dbReference type="EC" id="2.4.-.-" evidence="1"/>
<dbReference type="RefSeq" id="WP_265507536.1">
    <property type="nucleotide sequence ID" value="NZ_JAOTBE010000035.1"/>
</dbReference>
<dbReference type="Pfam" id="PF13692">
    <property type="entry name" value="Glyco_trans_1_4"/>
    <property type="match status" value="1"/>
</dbReference>